<dbReference type="GO" id="GO:0000049">
    <property type="term" value="F:tRNA binding"/>
    <property type="evidence" value="ECO:0007669"/>
    <property type="project" value="TreeGrafter"/>
</dbReference>
<dbReference type="GO" id="GO:0003743">
    <property type="term" value="F:translation initiation factor activity"/>
    <property type="evidence" value="ECO:0007669"/>
    <property type="project" value="UniProtKB-KW"/>
</dbReference>
<evidence type="ECO:0000256" key="4">
    <source>
        <dbReference type="ARBA" id="ARBA00022917"/>
    </source>
</evidence>
<dbReference type="AlphaFoldDB" id="A0AAU9P1K3"/>
<reference evidence="6 7" key="1">
    <citation type="submission" date="2022-01" db="EMBL/GenBank/DDBJ databases">
        <authorList>
            <person name="Xiong W."/>
            <person name="Schranz E."/>
        </authorList>
    </citation>
    <scope>NUCLEOTIDE SEQUENCE [LARGE SCALE GENOMIC DNA]</scope>
</reference>
<dbReference type="InterPro" id="IPR011387">
    <property type="entry name" value="TIF2A"/>
</dbReference>
<comment type="caution">
    <text evidence="6">The sequence shown here is derived from an EMBL/GenBank/DDBJ whole genome shotgun (WGS) entry which is preliminary data.</text>
</comment>
<evidence type="ECO:0000256" key="3">
    <source>
        <dbReference type="ARBA" id="ARBA00022737"/>
    </source>
</evidence>
<keyword evidence="7" id="KW-1185">Reference proteome</keyword>
<dbReference type="PANTHER" id="PTHR13227:SF0">
    <property type="entry name" value="EUKARYOTIC TRANSLATION INITIATION FACTOR 2A"/>
    <property type="match status" value="1"/>
</dbReference>
<keyword evidence="3" id="KW-0677">Repeat</keyword>
<dbReference type="InterPro" id="IPR013979">
    <property type="entry name" value="TIF_beta_prop-like"/>
</dbReference>
<organism evidence="6 7">
    <name type="scientific">Lactuca virosa</name>
    <dbReference type="NCBI Taxonomy" id="75947"/>
    <lineage>
        <taxon>Eukaryota</taxon>
        <taxon>Viridiplantae</taxon>
        <taxon>Streptophyta</taxon>
        <taxon>Embryophyta</taxon>
        <taxon>Tracheophyta</taxon>
        <taxon>Spermatophyta</taxon>
        <taxon>Magnoliopsida</taxon>
        <taxon>eudicotyledons</taxon>
        <taxon>Gunneridae</taxon>
        <taxon>Pentapetalae</taxon>
        <taxon>asterids</taxon>
        <taxon>campanulids</taxon>
        <taxon>Asterales</taxon>
        <taxon>Asteraceae</taxon>
        <taxon>Cichorioideae</taxon>
        <taxon>Cichorieae</taxon>
        <taxon>Lactucinae</taxon>
        <taxon>Lactuca</taxon>
    </lineage>
</organism>
<name>A0AAU9P1K3_9ASTR</name>
<feature type="domain" description="Translation initiation factor beta propellor-like" evidence="5">
    <location>
        <begin position="10"/>
        <end position="66"/>
    </location>
</feature>
<dbReference type="PANTHER" id="PTHR13227">
    <property type="entry name" value="EUKARYOTIC TRANSLATION INITIATION FACTOR 2A"/>
    <property type="match status" value="1"/>
</dbReference>
<accession>A0AAU9P1K3</accession>
<keyword evidence="1" id="KW-0396">Initiation factor</keyword>
<keyword evidence="2" id="KW-0853">WD repeat</keyword>
<dbReference type="GO" id="GO:0043022">
    <property type="term" value="F:ribosome binding"/>
    <property type="evidence" value="ECO:0007669"/>
    <property type="project" value="TreeGrafter"/>
</dbReference>
<dbReference type="EMBL" id="CAKMRJ010005523">
    <property type="protein sequence ID" value="CAH1443971.1"/>
    <property type="molecule type" value="Genomic_DNA"/>
</dbReference>
<dbReference type="GO" id="GO:0003729">
    <property type="term" value="F:mRNA binding"/>
    <property type="evidence" value="ECO:0007669"/>
    <property type="project" value="TreeGrafter"/>
</dbReference>
<evidence type="ECO:0000313" key="6">
    <source>
        <dbReference type="EMBL" id="CAH1443971.1"/>
    </source>
</evidence>
<proteinExistence type="predicted"/>
<evidence type="ECO:0000313" key="7">
    <source>
        <dbReference type="Proteomes" id="UP001157418"/>
    </source>
</evidence>
<dbReference type="Pfam" id="PF08662">
    <property type="entry name" value="eIF2A"/>
    <property type="match status" value="1"/>
</dbReference>
<dbReference type="GO" id="GO:0022627">
    <property type="term" value="C:cytosolic small ribosomal subunit"/>
    <property type="evidence" value="ECO:0007669"/>
    <property type="project" value="TreeGrafter"/>
</dbReference>
<protein>
    <recommendedName>
        <fullName evidence="5">Translation initiation factor beta propellor-like domain-containing protein</fullName>
    </recommendedName>
</protein>
<dbReference type="Proteomes" id="UP001157418">
    <property type="component" value="Unassembled WGS sequence"/>
</dbReference>
<evidence type="ECO:0000259" key="5">
    <source>
        <dbReference type="Pfam" id="PF08662"/>
    </source>
</evidence>
<sequence>MVIFFSTPETGYGNLPGDMTFWDYVEKKQLGATKVEWSVTSEWSPDGLYFMSATTSPRRQIDNGLESLLLKKKLLNGGNTPNDHACKVRFSLISILHGVSTFTPLKGLFIQGPVFVNFFLGIHNMVEKVPSFQNGGISWFIDLTTADTFYILPCLTAF</sequence>
<keyword evidence="4" id="KW-0648">Protein biosynthesis</keyword>
<evidence type="ECO:0000256" key="2">
    <source>
        <dbReference type="ARBA" id="ARBA00022574"/>
    </source>
</evidence>
<evidence type="ECO:0000256" key="1">
    <source>
        <dbReference type="ARBA" id="ARBA00022540"/>
    </source>
</evidence>
<gene>
    <name evidence="6" type="ORF">LVIROSA_LOCUS29845</name>
</gene>